<accession>A0AAD5QCE8</accession>
<dbReference type="EMBL" id="JAHQIW010000162">
    <property type="protein sequence ID" value="KAJ1346377.1"/>
    <property type="molecule type" value="Genomic_DNA"/>
</dbReference>
<sequence>MVRLSTGLLIILLLSVTTVLGCGVLPQGQARTRNFTVTGFTLPVNMVYSDDATVRTKAFGVAASKEAAQGFVSRTVMQTVIDVLEQQGRSALLPDAIISSILSQLMVQISYEPLECKAAATGAELNAQINGMPTKLPHCIIVGSAVTALCGIMATPDCTISTNQRVITIPDTAKSISGTLTTTNVIMANWSKEMWQRVMNRAVRILASSGPFGSHFFSAVATVG</sequence>
<evidence type="ECO:0000313" key="3">
    <source>
        <dbReference type="Proteomes" id="UP001196413"/>
    </source>
</evidence>
<feature type="signal peptide" evidence="1">
    <location>
        <begin position="1"/>
        <end position="21"/>
    </location>
</feature>
<dbReference type="Proteomes" id="UP001196413">
    <property type="component" value="Unassembled WGS sequence"/>
</dbReference>
<protein>
    <submittedName>
        <fullName evidence="2">Uncharacterized protein</fullName>
    </submittedName>
</protein>
<evidence type="ECO:0000313" key="2">
    <source>
        <dbReference type="EMBL" id="KAJ1346377.1"/>
    </source>
</evidence>
<organism evidence="2 3">
    <name type="scientific">Parelaphostrongylus tenuis</name>
    <name type="common">Meningeal worm</name>
    <dbReference type="NCBI Taxonomy" id="148309"/>
    <lineage>
        <taxon>Eukaryota</taxon>
        <taxon>Metazoa</taxon>
        <taxon>Ecdysozoa</taxon>
        <taxon>Nematoda</taxon>
        <taxon>Chromadorea</taxon>
        <taxon>Rhabditida</taxon>
        <taxon>Rhabditina</taxon>
        <taxon>Rhabditomorpha</taxon>
        <taxon>Strongyloidea</taxon>
        <taxon>Metastrongylidae</taxon>
        <taxon>Parelaphostrongylus</taxon>
    </lineage>
</organism>
<reference evidence="2" key="1">
    <citation type="submission" date="2021-06" db="EMBL/GenBank/DDBJ databases">
        <title>Parelaphostrongylus tenuis whole genome reference sequence.</title>
        <authorList>
            <person name="Garwood T.J."/>
            <person name="Larsen P.A."/>
            <person name="Fountain-Jones N.M."/>
            <person name="Garbe J.R."/>
            <person name="Macchietto M.G."/>
            <person name="Kania S.A."/>
            <person name="Gerhold R.W."/>
            <person name="Richards J.E."/>
            <person name="Wolf T.M."/>
        </authorList>
    </citation>
    <scope>NUCLEOTIDE SEQUENCE</scope>
    <source>
        <strain evidence="2">MNPRO001-30</strain>
        <tissue evidence="2">Meninges</tissue>
    </source>
</reference>
<dbReference type="PROSITE" id="PS51257">
    <property type="entry name" value="PROKAR_LIPOPROTEIN"/>
    <property type="match status" value="1"/>
</dbReference>
<proteinExistence type="predicted"/>
<name>A0AAD5QCE8_PARTN</name>
<comment type="caution">
    <text evidence="2">The sequence shown here is derived from an EMBL/GenBank/DDBJ whole genome shotgun (WGS) entry which is preliminary data.</text>
</comment>
<keyword evidence="3" id="KW-1185">Reference proteome</keyword>
<feature type="chain" id="PRO_5041939666" evidence="1">
    <location>
        <begin position="22"/>
        <end position="224"/>
    </location>
</feature>
<dbReference type="AlphaFoldDB" id="A0AAD5QCE8"/>
<evidence type="ECO:0000256" key="1">
    <source>
        <dbReference type="SAM" id="SignalP"/>
    </source>
</evidence>
<keyword evidence="1" id="KW-0732">Signal</keyword>
<gene>
    <name evidence="2" type="ORF">KIN20_001149</name>
</gene>